<dbReference type="Proteomes" id="UP001595075">
    <property type="component" value="Unassembled WGS sequence"/>
</dbReference>
<protein>
    <submittedName>
        <fullName evidence="1">Uncharacterized protein</fullName>
    </submittedName>
</protein>
<keyword evidence="2" id="KW-1185">Reference proteome</keyword>
<proteinExistence type="predicted"/>
<dbReference type="EMBL" id="JAZHXI010000012">
    <property type="protein sequence ID" value="KAL2065548.1"/>
    <property type="molecule type" value="Genomic_DNA"/>
</dbReference>
<evidence type="ECO:0000313" key="2">
    <source>
        <dbReference type="Proteomes" id="UP001595075"/>
    </source>
</evidence>
<accession>A0ABR4C6J4</accession>
<organism evidence="1 2">
    <name type="scientific">Oculimacula yallundae</name>
    <dbReference type="NCBI Taxonomy" id="86028"/>
    <lineage>
        <taxon>Eukaryota</taxon>
        <taxon>Fungi</taxon>
        <taxon>Dikarya</taxon>
        <taxon>Ascomycota</taxon>
        <taxon>Pezizomycotina</taxon>
        <taxon>Leotiomycetes</taxon>
        <taxon>Helotiales</taxon>
        <taxon>Ploettnerulaceae</taxon>
        <taxon>Oculimacula</taxon>
    </lineage>
</organism>
<reference evidence="1 2" key="1">
    <citation type="journal article" date="2024" name="Commun. Biol.">
        <title>Comparative genomic analysis of thermophilic fungi reveals convergent evolutionary adaptations and gene losses.</title>
        <authorList>
            <person name="Steindorff A.S."/>
            <person name="Aguilar-Pontes M.V."/>
            <person name="Robinson A.J."/>
            <person name="Andreopoulos B."/>
            <person name="LaButti K."/>
            <person name="Kuo A."/>
            <person name="Mondo S."/>
            <person name="Riley R."/>
            <person name="Otillar R."/>
            <person name="Haridas S."/>
            <person name="Lipzen A."/>
            <person name="Grimwood J."/>
            <person name="Schmutz J."/>
            <person name="Clum A."/>
            <person name="Reid I.D."/>
            <person name="Moisan M.C."/>
            <person name="Butler G."/>
            <person name="Nguyen T.T.M."/>
            <person name="Dewar K."/>
            <person name="Conant G."/>
            <person name="Drula E."/>
            <person name="Henrissat B."/>
            <person name="Hansel C."/>
            <person name="Singer S."/>
            <person name="Hutchinson M.I."/>
            <person name="de Vries R.P."/>
            <person name="Natvig D.O."/>
            <person name="Powell A.J."/>
            <person name="Tsang A."/>
            <person name="Grigoriev I.V."/>
        </authorList>
    </citation>
    <scope>NUCLEOTIDE SEQUENCE [LARGE SCALE GENOMIC DNA]</scope>
    <source>
        <strain evidence="1 2">CBS 494.80</strain>
    </source>
</reference>
<gene>
    <name evidence="1" type="ORF">VTL71DRAFT_3218</name>
</gene>
<evidence type="ECO:0000313" key="1">
    <source>
        <dbReference type="EMBL" id="KAL2065548.1"/>
    </source>
</evidence>
<sequence length="291" mass="33879">MALRQTLDGNFMRWHYERAESRFPDLAEDDALNAYGRTSEAEDLFFLNEDGHRCVWRDRVHYFHKKDYRGWKYNEVRIRSIAYLVKPYKVTLATIDRPKSKEATALVKDCSGSGWNLPGDHPRHFSKIPQAVAIDIQVMILELVLTTSSDCILLPSTVLSNMKKSWSPTTYDCNYVHGPYGTHSIWKSVSDKRDRDGECTEYRNVSMKSIDASCLRTNKHFYASGSKLLYRYNSLAFNMRSTHHWRNPGHCFAPTRYYRPMPDTPSNTQPRRREQLIKQGISENEIGHNDT</sequence>
<name>A0ABR4C6J4_9HELO</name>
<comment type="caution">
    <text evidence="1">The sequence shown here is derived from an EMBL/GenBank/DDBJ whole genome shotgun (WGS) entry which is preliminary data.</text>
</comment>